<proteinExistence type="predicted"/>
<evidence type="ECO:0000313" key="3">
    <source>
        <dbReference type="Proteomes" id="UP001055115"/>
    </source>
</evidence>
<feature type="compositionally biased region" description="Low complexity" evidence="1">
    <location>
        <begin position="1"/>
        <end position="20"/>
    </location>
</feature>
<protein>
    <submittedName>
        <fullName evidence="2">Uncharacterized protein</fullName>
    </submittedName>
</protein>
<organism evidence="2 3">
    <name type="scientific">Colletotrichum spaethianum</name>
    <dbReference type="NCBI Taxonomy" id="700344"/>
    <lineage>
        <taxon>Eukaryota</taxon>
        <taxon>Fungi</taxon>
        <taxon>Dikarya</taxon>
        <taxon>Ascomycota</taxon>
        <taxon>Pezizomycotina</taxon>
        <taxon>Sordariomycetes</taxon>
        <taxon>Hypocreomycetidae</taxon>
        <taxon>Glomerellales</taxon>
        <taxon>Glomerellaceae</taxon>
        <taxon>Colletotrichum</taxon>
        <taxon>Colletotrichum spaethianum species complex</taxon>
    </lineage>
</organism>
<dbReference type="GeneID" id="73330923"/>
<accession>A0AA37PCV7</accession>
<dbReference type="RefSeq" id="XP_049132290.1">
    <property type="nucleotide sequence ID" value="XM_049276333.1"/>
</dbReference>
<dbReference type="EMBL" id="BQXU01000033">
    <property type="protein sequence ID" value="GKT49940.1"/>
    <property type="molecule type" value="Genomic_DNA"/>
</dbReference>
<comment type="caution">
    <text evidence="2">The sequence shown here is derived from an EMBL/GenBank/DDBJ whole genome shotgun (WGS) entry which is preliminary data.</text>
</comment>
<reference evidence="2 3" key="1">
    <citation type="submission" date="2022-03" db="EMBL/GenBank/DDBJ databases">
        <title>Genome data of Colletotrichum spp.</title>
        <authorList>
            <person name="Utami Y.D."/>
            <person name="Hiruma K."/>
        </authorList>
    </citation>
    <scope>NUCLEOTIDE SEQUENCE [LARGE SCALE GENOMIC DNA]</scope>
    <source>
        <strain evidence="2 3">MAFF 239500</strain>
    </source>
</reference>
<feature type="region of interest" description="Disordered" evidence="1">
    <location>
        <begin position="1"/>
        <end position="36"/>
    </location>
</feature>
<gene>
    <name evidence="2" type="ORF">ColSpa_10121</name>
</gene>
<evidence type="ECO:0000313" key="2">
    <source>
        <dbReference type="EMBL" id="GKT49940.1"/>
    </source>
</evidence>
<name>A0AA37PCV7_9PEZI</name>
<dbReference type="AlphaFoldDB" id="A0AA37PCV7"/>
<sequence>MPGQRLSQAATLSTSGLSTTHRAPEPAPRAGKTGMAVASNMKVPRKAARGVSALGDSATWIRRKEIRLMRWQCWKDSQPTV</sequence>
<evidence type="ECO:0000256" key="1">
    <source>
        <dbReference type="SAM" id="MobiDB-lite"/>
    </source>
</evidence>
<dbReference type="Proteomes" id="UP001055115">
    <property type="component" value="Unassembled WGS sequence"/>
</dbReference>
<keyword evidence="3" id="KW-1185">Reference proteome</keyword>